<comment type="caution">
    <text evidence="9">The sequence shown here is derived from an EMBL/GenBank/DDBJ whole genome shotgun (WGS) entry which is preliminary data.</text>
</comment>
<dbReference type="InterPro" id="IPR003661">
    <property type="entry name" value="HisK_dim/P_dom"/>
</dbReference>
<dbReference type="Pfam" id="PF02518">
    <property type="entry name" value="HATPase_c"/>
    <property type="match status" value="1"/>
</dbReference>
<dbReference type="InterPro" id="IPR000014">
    <property type="entry name" value="PAS"/>
</dbReference>
<comment type="catalytic activity">
    <reaction evidence="1">
        <text>ATP + protein L-histidine = ADP + protein N-phospho-L-histidine.</text>
        <dbReference type="EC" id="2.7.13.3"/>
    </reaction>
</comment>
<dbReference type="InterPro" id="IPR004358">
    <property type="entry name" value="Sig_transdc_His_kin-like_C"/>
</dbReference>
<feature type="domain" description="Histidine kinase" evidence="6">
    <location>
        <begin position="298"/>
        <end position="524"/>
    </location>
</feature>
<dbReference type="CDD" id="cd00130">
    <property type="entry name" value="PAS"/>
    <property type="match status" value="2"/>
</dbReference>
<dbReference type="PROSITE" id="PS50109">
    <property type="entry name" value="HIS_KIN"/>
    <property type="match status" value="1"/>
</dbReference>
<reference evidence="9" key="2">
    <citation type="submission" date="2020-09" db="EMBL/GenBank/DDBJ databases">
        <authorList>
            <person name="Sun Q."/>
            <person name="Zhou Y."/>
        </authorList>
    </citation>
    <scope>NUCLEOTIDE SEQUENCE</scope>
    <source>
        <strain evidence="9">CGMCC 1.15290</strain>
    </source>
</reference>
<evidence type="ECO:0000313" key="10">
    <source>
        <dbReference type="Proteomes" id="UP000627292"/>
    </source>
</evidence>
<dbReference type="EMBL" id="BMIB01000008">
    <property type="protein sequence ID" value="GGH82942.1"/>
    <property type="molecule type" value="Genomic_DNA"/>
</dbReference>
<keyword evidence="10" id="KW-1185">Reference proteome</keyword>
<dbReference type="SMART" id="SM00387">
    <property type="entry name" value="HATPase_c"/>
    <property type="match status" value="1"/>
</dbReference>
<dbReference type="InterPro" id="IPR036097">
    <property type="entry name" value="HisK_dim/P_sf"/>
</dbReference>
<dbReference type="SUPFAM" id="SSF55874">
    <property type="entry name" value="ATPase domain of HSP90 chaperone/DNA topoisomerase II/histidine kinase"/>
    <property type="match status" value="1"/>
</dbReference>
<dbReference type="PANTHER" id="PTHR43304:SF1">
    <property type="entry name" value="PAC DOMAIN-CONTAINING PROTEIN"/>
    <property type="match status" value="1"/>
</dbReference>
<dbReference type="InterPro" id="IPR000700">
    <property type="entry name" value="PAS-assoc_C"/>
</dbReference>
<dbReference type="Pfam" id="PF08447">
    <property type="entry name" value="PAS_3"/>
    <property type="match status" value="1"/>
</dbReference>
<dbReference type="Gene3D" id="3.30.450.20">
    <property type="entry name" value="PAS domain"/>
    <property type="match status" value="2"/>
</dbReference>
<feature type="domain" description="PAC" evidence="8">
    <location>
        <begin position="220"/>
        <end position="272"/>
    </location>
</feature>
<dbReference type="NCBIfam" id="TIGR00229">
    <property type="entry name" value="sensory_box"/>
    <property type="match status" value="1"/>
</dbReference>
<evidence type="ECO:0000259" key="6">
    <source>
        <dbReference type="PROSITE" id="PS50109"/>
    </source>
</evidence>
<proteinExistence type="predicted"/>
<gene>
    <name evidence="9" type="ORF">GCM10011379_57590</name>
</gene>
<name>A0A917J4M6_9BACT</name>
<dbReference type="SMART" id="SM00091">
    <property type="entry name" value="PAS"/>
    <property type="match status" value="2"/>
</dbReference>
<dbReference type="SMART" id="SM00086">
    <property type="entry name" value="PAC"/>
    <property type="match status" value="2"/>
</dbReference>
<feature type="domain" description="PAS" evidence="7">
    <location>
        <begin position="146"/>
        <end position="216"/>
    </location>
</feature>
<dbReference type="SMART" id="SM00388">
    <property type="entry name" value="HisKA"/>
    <property type="match status" value="1"/>
</dbReference>
<evidence type="ECO:0000313" key="9">
    <source>
        <dbReference type="EMBL" id="GGH82942.1"/>
    </source>
</evidence>
<dbReference type="InterPro" id="IPR001610">
    <property type="entry name" value="PAC"/>
</dbReference>
<dbReference type="EC" id="2.7.13.3" evidence="2"/>
<dbReference type="PROSITE" id="PS50112">
    <property type="entry name" value="PAS"/>
    <property type="match status" value="1"/>
</dbReference>
<dbReference type="InterPro" id="IPR035965">
    <property type="entry name" value="PAS-like_dom_sf"/>
</dbReference>
<dbReference type="CDD" id="cd00082">
    <property type="entry name" value="HisKA"/>
    <property type="match status" value="1"/>
</dbReference>
<dbReference type="InterPro" id="IPR003594">
    <property type="entry name" value="HATPase_dom"/>
</dbReference>
<evidence type="ECO:0000259" key="7">
    <source>
        <dbReference type="PROSITE" id="PS50112"/>
    </source>
</evidence>
<dbReference type="SUPFAM" id="SSF55785">
    <property type="entry name" value="PYP-like sensor domain (PAS domain)"/>
    <property type="match status" value="2"/>
</dbReference>
<dbReference type="InterPro" id="IPR036890">
    <property type="entry name" value="HATPase_C_sf"/>
</dbReference>
<keyword evidence="4" id="KW-0808">Transferase</keyword>
<accession>A0A917J4M6</accession>
<dbReference type="InterPro" id="IPR013655">
    <property type="entry name" value="PAS_fold_3"/>
</dbReference>
<dbReference type="Pfam" id="PF00512">
    <property type="entry name" value="HisKA"/>
    <property type="match status" value="1"/>
</dbReference>
<dbReference type="RefSeq" id="WP_188959241.1">
    <property type="nucleotide sequence ID" value="NZ_BMIB01000008.1"/>
</dbReference>
<dbReference type="AlphaFoldDB" id="A0A917J4M6"/>
<dbReference type="Gene3D" id="1.10.287.130">
    <property type="match status" value="1"/>
</dbReference>
<evidence type="ECO:0000256" key="2">
    <source>
        <dbReference type="ARBA" id="ARBA00012438"/>
    </source>
</evidence>
<keyword evidence="3" id="KW-0597">Phosphoprotein</keyword>
<protein>
    <recommendedName>
        <fullName evidence="2">histidine kinase</fullName>
        <ecNumber evidence="2">2.7.13.3</ecNumber>
    </recommendedName>
</protein>
<dbReference type="Proteomes" id="UP000627292">
    <property type="component" value="Unassembled WGS sequence"/>
</dbReference>
<sequence>MEKEKTAIAHEMAVQALKAIGMGVWRYYPQQEKLEWDEVCRGIYHWPQAAITFSQLMDAIHPDDLLSAQSVLYQKANLHPNEPAVMEYRFKSPAHKGYIWIRVTGRCFFNAEGQPELLTGTAVDVTAEKETAAAEGKRKEAELLSVGERFRQAFENAAVGVVIIDPQANIQMVNGAFCKMLGYTPEELYQVNVQDISHPEEMDANGEFIQLALKGEIPSFVLDKRYITKQGKAVWGRLSASLVRHDDGSPDVFISIIEDITDKVAARTEELKRSNMELQKANLSLRQSNHELEQYAYVASHDLQEPLRKIHVFTEMLRELPGLPDKADVLLSRITRSSERMSLLIRDLLEYSRLLQSENEFVAVDLNQVVDNVVSDFELSIAEKGAHVQVENLPVLRAIPLQMNQLFYNLFSNALKFTRPGTAPSVTISCRQVQRQQLTARELPSDAELWYEIRFTDNGIGFDPKYSSQIFEIFRRLHGVGEFQGAGIGLSLCRKIVQTHKGIIYPESEEGKGTAFYIILPVGQG</sequence>
<dbReference type="InterPro" id="IPR052162">
    <property type="entry name" value="Sensor_kinase/Photoreceptor"/>
</dbReference>
<evidence type="ECO:0000256" key="1">
    <source>
        <dbReference type="ARBA" id="ARBA00000085"/>
    </source>
</evidence>
<organism evidence="9 10">
    <name type="scientific">Filimonas zeae</name>
    <dbReference type="NCBI Taxonomy" id="1737353"/>
    <lineage>
        <taxon>Bacteria</taxon>
        <taxon>Pseudomonadati</taxon>
        <taxon>Bacteroidota</taxon>
        <taxon>Chitinophagia</taxon>
        <taxon>Chitinophagales</taxon>
        <taxon>Chitinophagaceae</taxon>
        <taxon>Filimonas</taxon>
    </lineage>
</organism>
<dbReference type="PANTHER" id="PTHR43304">
    <property type="entry name" value="PHYTOCHROME-LIKE PROTEIN CPH1"/>
    <property type="match status" value="1"/>
</dbReference>
<dbReference type="InterPro" id="IPR005467">
    <property type="entry name" value="His_kinase_dom"/>
</dbReference>
<evidence type="ECO:0000256" key="5">
    <source>
        <dbReference type="ARBA" id="ARBA00022777"/>
    </source>
</evidence>
<evidence type="ECO:0000256" key="4">
    <source>
        <dbReference type="ARBA" id="ARBA00022679"/>
    </source>
</evidence>
<keyword evidence="5" id="KW-0418">Kinase</keyword>
<dbReference type="Pfam" id="PF13426">
    <property type="entry name" value="PAS_9"/>
    <property type="match status" value="1"/>
</dbReference>
<reference evidence="9" key="1">
    <citation type="journal article" date="2014" name="Int. J. Syst. Evol. Microbiol.">
        <title>Complete genome sequence of Corynebacterium casei LMG S-19264T (=DSM 44701T), isolated from a smear-ripened cheese.</title>
        <authorList>
            <consortium name="US DOE Joint Genome Institute (JGI-PGF)"/>
            <person name="Walter F."/>
            <person name="Albersmeier A."/>
            <person name="Kalinowski J."/>
            <person name="Ruckert C."/>
        </authorList>
    </citation>
    <scope>NUCLEOTIDE SEQUENCE</scope>
    <source>
        <strain evidence="9">CGMCC 1.15290</strain>
    </source>
</reference>
<dbReference type="PROSITE" id="PS50113">
    <property type="entry name" value="PAC"/>
    <property type="match status" value="1"/>
</dbReference>
<evidence type="ECO:0000256" key="3">
    <source>
        <dbReference type="ARBA" id="ARBA00022553"/>
    </source>
</evidence>
<dbReference type="PRINTS" id="PR00344">
    <property type="entry name" value="BCTRLSENSOR"/>
</dbReference>
<dbReference type="Gene3D" id="3.30.565.10">
    <property type="entry name" value="Histidine kinase-like ATPase, C-terminal domain"/>
    <property type="match status" value="1"/>
</dbReference>
<dbReference type="GO" id="GO:0000155">
    <property type="term" value="F:phosphorelay sensor kinase activity"/>
    <property type="evidence" value="ECO:0007669"/>
    <property type="project" value="InterPro"/>
</dbReference>
<dbReference type="SUPFAM" id="SSF47384">
    <property type="entry name" value="Homodimeric domain of signal transducing histidine kinase"/>
    <property type="match status" value="1"/>
</dbReference>
<evidence type="ECO:0000259" key="8">
    <source>
        <dbReference type="PROSITE" id="PS50113"/>
    </source>
</evidence>